<sequence length="78" mass="8327">MTVSGRDTLCIWLPVADQQFALVTLAARGIAVQPGSRFQVAPRPHIRVATSFKMDQVDAIADALAQAAGTFDDARSRG</sequence>
<evidence type="ECO:0000313" key="2">
    <source>
        <dbReference type="Proteomes" id="UP000035963"/>
    </source>
</evidence>
<dbReference type="SUPFAM" id="SSF53383">
    <property type="entry name" value="PLP-dependent transferases"/>
    <property type="match status" value="1"/>
</dbReference>
<dbReference type="InterPro" id="IPR015424">
    <property type="entry name" value="PyrdxlP-dep_Trfase"/>
</dbReference>
<dbReference type="Proteomes" id="UP000035963">
    <property type="component" value="Unassembled WGS sequence"/>
</dbReference>
<evidence type="ECO:0000313" key="1">
    <source>
        <dbReference type="EMBL" id="KLU28100.1"/>
    </source>
</evidence>
<reference evidence="1 2" key="1">
    <citation type="journal article" date="2015" name="Genome Announc.">
        <title>Draft Genome Sequence of Burkholderia sp. Strain PML1(12), an Ectomycorrhizosphere-Inhabiting Bacterium with Effective Mineral-Weathering Ability.</title>
        <authorList>
            <person name="Uroz S."/>
            <person name="Oger P."/>
        </authorList>
    </citation>
    <scope>NUCLEOTIDE SEQUENCE [LARGE SCALE GENOMIC DNA]</scope>
    <source>
        <strain evidence="2">PML1(12)</strain>
    </source>
</reference>
<dbReference type="PATRIC" id="fig|908627.4.peg.176"/>
<keyword evidence="2" id="KW-1185">Reference proteome</keyword>
<organism evidence="1 2">
    <name type="scientific">Caballeronia mineralivorans PML1(12)</name>
    <dbReference type="NCBI Taxonomy" id="908627"/>
    <lineage>
        <taxon>Bacteria</taxon>
        <taxon>Pseudomonadati</taxon>
        <taxon>Pseudomonadota</taxon>
        <taxon>Betaproteobacteria</taxon>
        <taxon>Burkholderiales</taxon>
        <taxon>Burkholderiaceae</taxon>
        <taxon>Caballeronia</taxon>
    </lineage>
</organism>
<proteinExistence type="predicted"/>
<dbReference type="AlphaFoldDB" id="A0A0J1D606"/>
<comment type="caution">
    <text evidence="1">The sequence shown here is derived from an EMBL/GenBank/DDBJ whole genome shotgun (WGS) entry which is preliminary data.</text>
</comment>
<gene>
    <name evidence="1" type="ORF">EOS_00810</name>
</gene>
<protein>
    <submittedName>
        <fullName evidence="1">Uncharacterized protein</fullName>
    </submittedName>
</protein>
<name>A0A0J1D606_9BURK</name>
<accession>A0A0J1D606</accession>
<dbReference type="EMBL" id="AEJF01000005">
    <property type="protein sequence ID" value="KLU28100.1"/>
    <property type="molecule type" value="Genomic_DNA"/>
</dbReference>